<comment type="caution">
    <text evidence="3">The sequence shown here is derived from an EMBL/GenBank/DDBJ whole genome shotgun (WGS) entry which is preliminary data.</text>
</comment>
<evidence type="ECO:0000256" key="1">
    <source>
        <dbReference type="SAM" id="MobiDB-lite"/>
    </source>
</evidence>
<proteinExistence type="predicted"/>
<dbReference type="PROSITE" id="PS00018">
    <property type="entry name" value="EF_HAND_1"/>
    <property type="match status" value="1"/>
</dbReference>
<reference evidence="3 4" key="1">
    <citation type="submission" date="2023-07" db="EMBL/GenBank/DDBJ databases">
        <title>Sorghum-associated microbial communities from plants grown in Nebraska, USA.</title>
        <authorList>
            <person name="Schachtman D."/>
        </authorList>
    </citation>
    <scope>NUCLEOTIDE SEQUENCE [LARGE SCALE GENOMIC DNA]</scope>
    <source>
        <strain evidence="3 4">BE198</strain>
    </source>
</reference>
<dbReference type="EMBL" id="JAVDVY010000002">
    <property type="protein sequence ID" value="MDR7135343.1"/>
    <property type="molecule type" value="Genomic_DNA"/>
</dbReference>
<dbReference type="InterPro" id="IPR002048">
    <property type="entry name" value="EF_hand_dom"/>
</dbReference>
<dbReference type="RefSeq" id="WP_310062960.1">
    <property type="nucleotide sequence ID" value="NZ_JAVDVY010000002.1"/>
</dbReference>
<feature type="compositionally biased region" description="Basic and acidic residues" evidence="1">
    <location>
        <begin position="60"/>
        <end position="73"/>
    </location>
</feature>
<accession>A0ABU1WCL0</accession>
<evidence type="ECO:0000259" key="2">
    <source>
        <dbReference type="PROSITE" id="PS50222"/>
    </source>
</evidence>
<protein>
    <recommendedName>
        <fullName evidence="2">EF-hand domain-containing protein</fullName>
    </recommendedName>
</protein>
<dbReference type="PROSITE" id="PS50222">
    <property type="entry name" value="EF_HAND_2"/>
    <property type="match status" value="1"/>
</dbReference>
<organism evidence="3 4">
    <name type="scientific">Lysobacter niastensis</name>
    <dbReference type="NCBI Taxonomy" id="380629"/>
    <lineage>
        <taxon>Bacteria</taxon>
        <taxon>Pseudomonadati</taxon>
        <taxon>Pseudomonadota</taxon>
        <taxon>Gammaproteobacteria</taxon>
        <taxon>Lysobacterales</taxon>
        <taxon>Lysobacteraceae</taxon>
        <taxon>Lysobacter</taxon>
    </lineage>
</organism>
<evidence type="ECO:0000313" key="3">
    <source>
        <dbReference type="EMBL" id="MDR7135343.1"/>
    </source>
</evidence>
<dbReference type="SUPFAM" id="SSF47473">
    <property type="entry name" value="EF-hand"/>
    <property type="match status" value="1"/>
</dbReference>
<sequence length="172" mass="18457">MRATVPTVAQARHKRMLRIALGASLIPLLMAIAPRLDARPSGGAQNVEGGAPQQTVPPPEVEHAADAVDHARDGLPPPQLGDEDPMTSQKPPPTQLPPTQSQGMAATPPPAKPLLWTQLDANVDGRISASEARANADFSTRFATIDTDRDGFVDETEYRSHDKTMDQSEEKP</sequence>
<gene>
    <name evidence="3" type="ORF">J2X06_002552</name>
</gene>
<name>A0ABU1WCL0_9GAMM</name>
<keyword evidence="4" id="KW-1185">Reference proteome</keyword>
<dbReference type="Proteomes" id="UP001251524">
    <property type="component" value="Unassembled WGS sequence"/>
</dbReference>
<feature type="region of interest" description="Disordered" evidence="1">
    <location>
        <begin position="148"/>
        <end position="172"/>
    </location>
</feature>
<feature type="region of interest" description="Disordered" evidence="1">
    <location>
        <begin position="40"/>
        <end position="113"/>
    </location>
</feature>
<dbReference type="Gene3D" id="1.10.238.10">
    <property type="entry name" value="EF-hand"/>
    <property type="match status" value="1"/>
</dbReference>
<dbReference type="InterPro" id="IPR018247">
    <property type="entry name" value="EF_Hand_1_Ca_BS"/>
</dbReference>
<feature type="domain" description="EF-hand" evidence="2">
    <location>
        <begin position="133"/>
        <end position="168"/>
    </location>
</feature>
<dbReference type="Pfam" id="PF13202">
    <property type="entry name" value="EF-hand_5"/>
    <property type="match status" value="1"/>
</dbReference>
<dbReference type="InterPro" id="IPR011992">
    <property type="entry name" value="EF-hand-dom_pair"/>
</dbReference>
<evidence type="ECO:0000313" key="4">
    <source>
        <dbReference type="Proteomes" id="UP001251524"/>
    </source>
</evidence>